<feature type="compositionally biased region" description="Polar residues" evidence="7">
    <location>
        <begin position="714"/>
        <end position="740"/>
    </location>
</feature>
<feature type="transmembrane region" description="Helical" evidence="8">
    <location>
        <begin position="608"/>
        <end position="635"/>
    </location>
</feature>
<dbReference type="FunFam" id="3.80.10.10:FF:000400">
    <property type="entry name" value="Nuclear pore complex protein NUP107"/>
    <property type="match status" value="1"/>
</dbReference>
<name>A0AAV1IM70_9CHLO</name>
<dbReference type="PANTHER" id="PTHR48010">
    <property type="entry name" value="OS05G0588300 PROTEIN"/>
    <property type="match status" value="1"/>
</dbReference>
<evidence type="ECO:0000256" key="4">
    <source>
        <dbReference type="ARBA" id="ARBA00022729"/>
    </source>
</evidence>
<evidence type="ECO:0000256" key="7">
    <source>
        <dbReference type="SAM" id="MobiDB-lite"/>
    </source>
</evidence>
<dbReference type="Pfam" id="PF13855">
    <property type="entry name" value="LRR_8"/>
    <property type="match status" value="1"/>
</dbReference>
<feature type="compositionally biased region" description="Polar residues" evidence="7">
    <location>
        <begin position="566"/>
        <end position="577"/>
    </location>
</feature>
<proteinExistence type="predicted"/>
<comment type="caution">
    <text evidence="11">The sequence shown here is derived from an EMBL/GenBank/DDBJ whole genome shotgun (WGS) entry which is preliminary data.</text>
</comment>
<keyword evidence="5" id="KW-0677">Repeat</keyword>
<feature type="region of interest" description="Disordered" evidence="7">
    <location>
        <begin position="1089"/>
        <end position="1489"/>
    </location>
</feature>
<evidence type="ECO:0000313" key="11">
    <source>
        <dbReference type="EMBL" id="CAK0787792.1"/>
    </source>
</evidence>
<accession>A0AAV1IM70</accession>
<feature type="domain" description="Leucine-rich repeat-containing N-terminal plant-type" evidence="10">
    <location>
        <begin position="33"/>
        <end position="69"/>
    </location>
</feature>
<dbReference type="SUPFAM" id="SSF52058">
    <property type="entry name" value="L domain-like"/>
    <property type="match status" value="1"/>
</dbReference>
<evidence type="ECO:0000256" key="3">
    <source>
        <dbReference type="ARBA" id="ARBA00022614"/>
    </source>
</evidence>
<evidence type="ECO:0000259" key="10">
    <source>
        <dbReference type="Pfam" id="PF08263"/>
    </source>
</evidence>
<keyword evidence="6 8" id="KW-0472">Membrane</keyword>
<dbReference type="Gene3D" id="3.80.10.10">
    <property type="entry name" value="Ribonuclease Inhibitor"/>
    <property type="match status" value="2"/>
</dbReference>
<dbReference type="InterPro" id="IPR050994">
    <property type="entry name" value="At_inactive_RLKs"/>
</dbReference>
<dbReference type="GO" id="GO:0005930">
    <property type="term" value="C:axoneme"/>
    <property type="evidence" value="ECO:0007669"/>
    <property type="project" value="UniProtKB-SubCell"/>
</dbReference>
<dbReference type="Pfam" id="PF08263">
    <property type="entry name" value="LRRNT_2"/>
    <property type="match status" value="1"/>
</dbReference>
<dbReference type="InterPro" id="IPR013210">
    <property type="entry name" value="LRR_N_plant-typ"/>
</dbReference>
<feature type="region of interest" description="Disordered" evidence="7">
    <location>
        <begin position="850"/>
        <end position="1058"/>
    </location>
</feature>
<feature type="chain" id="PRO_5043561535" description="Leucine-rich repeat-containing N-terminal plant-type domain-containing protein" evidence="9">
    <location>
        <begin position="22"/>
        <end position="1489"/>
    </location>
</feature>
<evidence type="ECO:0000256" key="6">
    <source>
        <dbReference type="ARBA" id="ARBA00023136"/>
    </source>
</evidence>
<protein>
    <recommendedName>
        <fullName evidence="10">Leucine-rich repeat-containing N-terminal plant-type domain-containing protein</fullName>
    </recommendedName>
</protein>
<organism evidence="11 12">
    <name type="scientific">Coccomyxa viridis</name>
    <dbReference type="NCBI Taxonomy" id="1274662"/>
    <lineage>
        <taxon>Eukaryota</taxon>
        <taxon>Viridiplantae</taxon>
        <taxon>Chlorophyta</taxon>
        <taxon>core chlorophytes</taxon>
        <taxon>Trebouxiophyceae</taxon>
        <taxon>Trebouxiophyceae incertae sedis</taxon>
        <taxon>Coccomyxaceae</taxon>
        <taxon>Coccomyxa</taxon>
    </lineage>
</organism>
<feature type="compositionally biased region" description="Low complexity" evidence="7">
    <location>
        <begin position="1433"/>
        <end position="1446"/>
    </location>
</feature>
<dbReference type="InterPro" id="IPR032675">
    <property type="entry name" value="LRR_dom_sf"/>
</dbReference>
<feature type="compositionally biased region" description="Low complexity" evidence="7">
    <location>
        <begin position="741"/>
        <end position="755"/>
    </location>
</feature>
<feature type="compositionally biased region" description="Basic and acidic residues" evidence="7">
    <location>
        <begin position="679"/>
        <end position="694"/>
    </location>
</feature>
<feature type="region of interest" description="Disordered" evidence="7">
    <location>
        <begin position="414"/>
        <end position="437"/>
    </location>
</feature>
<keyword evidence="8" id="KW-0812">Transmembrane</keyword>
<evidence type="ECO:0000256" key="1">
    <source>
        <dbReference type="ARBA" id="ARBA00004370"/>
    </source>
</evidence>
<feature type="compositionally biased region" description="Low complexity" evidence="7">
    <location>
        <begin position="587"/>
        <end position="599"/>
    </location>
</feature>
<dbReference type="InterPro" id="IPR001611">
    <property type="entry name" value="Leu-rich_rpt"/>
</dbReference>
<comment type="subcellular location">
    <subcellularLocation>
        <location evidence="2">Cytoplasm</location>
        <location evidence="2">Cytoskeleton</location>
        <location evidence="2">Cilium axoneme</location>
    </subcellularLocation>
    <subcellularLocation>
        <location evidence="1">Membrane</location>
    </subcellularLocation>
</comment>
<feature type="region of interest" description="Disordered" evidence="7">
    <location>
        <begin position="640"/>
        <end position="835"/>
    </location>
</feature>
<feature type="compositionally biased region" description="Polar residues" evidence="7">
    <location>
        <begin position="770"/>
        <end position="793"/>
    </location>
</feature>
<feature type="region of interest" description="Disordered" evidence="7">
    <location>
        <begin position="543"/>
        <end position="604"/>
    </location>
</feature>
<evidence type="ECO:0000256" key="2">
    <source>
        <dbReference type="ARBA" id="ARBA00004430"/>
    </source>
</evidence>
<evidence type="ECO:0000313" key="12">
    <source>
        <dbReference type="Proteomes" id="UP001314263"/>
    </source>
</evidence>
<dbReference type="PANTHER" id="PTHR48010:SF58">
    <property type="entry name" value="RECEPTOR PROTEIN KINASE-LIKE PROTEIN ZAR1"/>
    <property type="match status" value="1"/>
</dbReference>
<evidence type="ECO:0000256" key="8">
    <source>
        <dbReference type="SAM" id="Phobius"/>
    </source>
</evidence>
<feature type="compositionally biased region" description="Low complexity" evidence="7">
    <location>
        <begin position="1329"/>
        <end position="1338"/>
    </location>
</feature>
<feature type="signal peptide" evidence="9">
    <location>
        <begin position="1"/>
        <end position="21"/>
    </location>
</feature>
<gene>
    <name evidence="11" type="ORF">CVIRNUC_011014</name>
</gene>
<feature type="compositionally biased region" description="Polar residues" evidence="7">
    <location>
        <begin position="1025"/>
        <end position="1038"/>
    </location>
</feature>
<dbReference type="EMBL" id="CAUYUE010000018">
    <property type="protein sequence ID" value="CAK0787792.1"/>
    <property type="molecule type" value="Genomic_DNA"/>
</dbReference>
<dbReference type="GO" id="GO:0016020">
    <property type="term" value="C:membrane"/>
    <property type="evidence" value="ECO:0007669"/>
    <property type="project" value="UniProtKB-SubCell"/>
</dbReference>
<feature type="compositionally biased region" description="Low complexity" evidence="7">
    <location>
        <begin position="547"/>
        <end position="561"/>
    </location>
</feature>
<evidence type="ECO:0000256" key="5">
    <source>
        <dbReference type="ARBA" id="ARBA00022737"/>
    </source>
</evidence>
<feature type="compositionally biased region" description="Polar residues" evidence="7">
    <location>
        <begin position="1146"/>
        <end position="1155"/>
    </location>
</feature>
<evidence type="ECO:0000256" key="9">
    <source>
        <dbReference type="SAM" id="SignalP"/>
    </source>
</evidence>
<feature type="compositionally biased region" description="Polar residues" evidence="7">
    <location>
        <begin position="1318"/>
        <end position="1327"/>
    </location>
</feature>
<keyword evidence="12" id="KW-1185">Reference proteome</keyword>
<feature type="compositionally biased region" description="Basic and acidic residues" evidence="7">
    <location>
        <begin position="794"/>
        <end position="818"/>
    </location>
</feature>
<sequence>MAAGMAVLLALLGSSVLQTQGRPGFLDLDNFPQTSALLLLKATLDPSGNSLPAWTTTTKPCTWPGLTCNQQGQVTSIDLAGRDLTGELPRDNRVWGALPAVTSVNLANNSIYGWVPPELSDLQQIQSLDLAHNTFQGPLAGMANLSRLENVSLTGNEMTGTLPASWANNTSLRSLDLSDNNFTGSLPQQWAALSQLQALNASHNSLSGTVPSTWRNGSMSSLTALVLGGNAKLCEAQDGRSSSAFSSLQTYQDPCSPTYQPMLAPATAPALAPYLAPAMAPMAEMAPMMAPAPAPMSVAAPELAPMMAPVPAPMAAAAPEIALMTAPALAPMSMAAPVLAPTEAPMPAPVAAPAPELMAPAPAPMSMAAPVLAPTEAPMPAPVAAPAPELMAPAPGPVREAAPEMAPAMAPATAPMAPEQAPAPVPGMQQPSPGANVSLQLSGITAAQFADKEQQYNHIIAQAAGVPDTAVKTSVQQGGGGTPPTAAAGRRHILQATDQPLMLTSFISSSNPQHAQQSVSDVVASGALQQQLQGIGLNLVSGSANVGGQSSPSPAPASGSPAQPPTARSPSPVQGLQSGAAVPSPAPEQAAGQPQSAQAGSGGRRPGWQIAVIVIAVVVGVFLAITAVLVPYGLVRRNKRKQPKLQERYPRSDQPQPANGRGGSSEDKTTGGRSGGPDAGKRVLERGDDFERLPVPKAGRKKAGGGSEPLLQAGDSSFTSAKSVESFTSARSLPRDTSSLAGEASMPASSSGPSADAEDLYYDPAGGNESFLSTHSLGHSSTMSVDSFASAQSADREFFDSAEESRRGSLDPQERQSFDPKQPNRNSNPSYGHEGNVAAAAVAGAGAGVGMAAMGRPGQAPPAGNPTYSSGDRLTQGAMAGHPLTPDLSPRSDAWQPRSGNATPASMQGHPIAFDSGSAGVGSPALSPKPSDDMGSVQGHPLTFDSGSEGPGSAFGSLPNSGQVTPRAGSMQGHPIGFDSGSDFGSPLGSSIRTPLASGEVTPRAGSVQGHPIGFDSGSEYGSLMGSSANSPLGSGANTPRDLARMSPSQGHAGEAAAAGAGLAGGALSAAPRPMHKEPAASQTIHGLTPVAPTRPAFPGTPRSAAPAPTPGRTVSFDIGHGPPRGPRQSMDTGADLAPGSELPSPVTSRPTSMDNRPAAPPPSLAGRRNVSDLSMGEAGSARGTPYSSRPSSMDYGPRAPPPSVRGYALGSDLGSDVGSNIGSLPPSERPSFDIANSQRSLRGYALGSDLGSEVGSNIGSLPPSGRPSLDMTGSQHPSLRGYPLSSSSQRSLRGYALGSDLGSEVGSNIGSLPPSRQPSQEVSGSQHPGLRGYPPGSGPGSRQGSGMSSPEGGARLDGPSSVRGYALGSDFGSDMGSAPASGRPSFDIGEGRPSFDIGARPVRQSFDIGEGRPSFDFGGARAPGLIGHPLQGSGSLSTLSETGLTPAPSRPGSLDYKLRAPPPSAQGSDIGSEMGSRPASLDYGTGRQ</sequence>
<reference evidence="11 12" key="1">
    <citation type="submission" date="2023-10" db="EMBL/GenBank/DDBJ databases">
        <authorList>
            <person name="Maclean D."/>
            <person name="Macfadyen A."/>
        </authorList>
    </citation>
    <scope>NUCLEOTIDE SEQUENCE [LARGE SCALE GENOMIC DNA]</scope>
</reference>
<keyword evidence="8" id="KW-1133">Transmembrane helix</keyword>
<keyword evidence="4 9" id="KW-0732">Signal</keyword>
<dbReference type="Proteomes" id="UP001314263">
    <property type="component" value="Unassembled WGS sequence"/>
</dbReference>
<keyword evidence="3" id="KW-0433">Leucine-rich repeat</keyword>